<keyword evidence="2" id="KW-0547">Nucleotide-binding</keyword>
<dbReference type="AlphaFoldDB" id="A0A818W153"/>
<feature type="compositionally biased region" description="Low complexity" evidence="9">
    <location>
        <begin position="204"/>
        <end position="243"/>
    </location>
</feature>
<feature type="compositionally biased region" description="Low complexity" evidence="9">
    <location>
        <begin position="165"/>
        <end position="196"/>
    </location>
</feature>
<evidence type="ECO:0000256" key="6">
    <source>
        <dbReference type="ARBA" id="ARBA00022884"/>
    </source>
</evidence>
<dbReference type="PANTHER" id="PTHR47959">
    <property type="entry name" value="ATP-DEPENDENT RNA HELICASE RHLE-RELATED"/>
    <property type="match status" value="1"/>
</dbReference>
<comment type="catalytic activity">
    <reaction evidence="7">
        <text>ATP + H2O = ADP + phosphate + H(+)</text>
        <dbReference type="Rhea" id="RHEA:13065"/>
        <dbReference type="ChEBI" id="CHEBI:15377"/>
        <dbReference type="ChEBI" id="CHEBI:15378"/>
        <dbReference type="ChEBI" id="CHEBI:30616"/>
        <dbReference type="ChEBI" id="CHEBI:43474"/>
        <dbReference type="ChEBI" id="CHEBI:456216"/>
        <dbReference type="EC" id="3.6.4.13"/>
    </reaction>
</comment>
<dbReference type="GO" id="GO:0003723">
    <property type="term" value="F:RNA binding"/>
    <property type="evidence" value="ECO:0007669"/>
    <property type="project" value="UniProtKB-KW"/>
</dbReference>
<evidence type="ECO:0000256" key="2">
    <source>
        <dbReference type="ARBA" id="ARBA00022741"/>
    </source>
</evidence>
<dbReference type="InterPro" id="IPR050079">
    <property type="entry name" value="DEAD_box_RNA_helicase"/>
</dbReference>
<dbReference type="GO" id="GO:0005524">
    <property type="term" value="F:ATP binding"/>
    <property type="evidence" value="ECO:0007669"/>
    <property type="project" value="UniProtKB-KW"/>
</dbReference>
<dbReference type="InterPro" id="IPR001650">
    <property type="entry name" value="Helicase_C-like"/>
</dbReference>
<evidence type="ECO:0000313" key="13">
    <source>
        <dbReference type="EMBL" id="CAF1184135.1"/>
    </source>
</evidence>
<dbReference type="InterPro" id="IPR027417">
    <property type="entry name" value="P-loop_NTPase"/>
</dbReference>
<evidence type="ECO:0000259" key="11">
    <source>
        <dbReference type="PROSITE" id="PS51194"/>
    </source>
</evidence>
<organism evidence="14 15">
    <name type="scientific">Rotaria sordida</name>
    <dbReference type="NCBI Taxonomy" id="392033"/>
    <lineage>
        <taxon>Eukaryota</taxon>
        <taxon>Metazoa</taxon>
        <taxon>Spiralia</taxon>
        <taxon>Gnathifera</taxon>
        <taxon>Rotifera</taxon>
        <taxon>Eurotatoria</taxon>
        <taxon>Bdelloidea</taxon>
        <taxon>Philodinida</taxon>
        <taxon>Philodinidae</taxon>
        <taxon>Rotaria</taxon>
    </lineage>
</organism>
<feature type="compositionally biased region" description="Low complexity" evidence="9">
    <location>
        <begin position="96"/>
        <end position="108"/>
    </location>
</feature>
<feature type="short sequence motif" description="Q motif" evidence="8">
    <location>
        <begin position="328"/>
        <end position="356"/>
    </location>
</feature>
<dbReference type="GO" id="GO:0016787">
    <property type="term" value="F:hydrolase activity"/>
    <property type="evidence" value="ECO:0007669"/>
    <property type="project" value="UniProtKB-KW"/>
</dbReference>
<accession>A0A818W153</accession>
<dbReference type="PROSITE" id="PS51195">
    <property type="entry name" value="Q_MOTIF"/>
    <property type="match status" value="1"/>
</dbReference>
<evidence type="ECO:0000256" key="5">
    <source>
        <dbReference type="ARBA" id="ARBA00022840"/>
    </source>
</evidence>
<feature type="compositionally biased region" description="Low complexity" evidence="9">
    <location>
        <begin position="35"/>
        <end position="52"/>
    </location>
</feature>
<dbReference type="PROSITE" id="PS51192">
    <property type="entry name" value="HELICASE_ATP_BIND_1"/>
    <property type="match status" value="1"/>
</dbReference>
<dbReference type="CDD" id="cd18787">
    <property type="entry name" value="SF2_C_DEAD"/>
    <property type="match status" value="1"/>
</dbReference>
<dbReference type="SUPFAM" id="SSF52540">
    <property type="entry name" value="P-loop containing nucleoside triphosphate hydrolases"/>
    <property type="match status" value="1"/>
</dbReference>
<dbReference type="FunFam" id="3.40.50.300:FF:000849">
    <property type="entry name" value="ATP-dependent RNA helicase DBP5"/>
    <property type="match status" value="1"/>
</dbReference>
<evidence type="ECO:0000259" key="10">
    <source>
        <dbReference type="PROSITE" id="PS51192"/>
    </source>
</evidence>
<evidence type="ECO:0000313" key="14">
    <source>
        <dbReference type="EMBL" id="CAF3718959.1"/>
    </source>
</evidence>
<dbReference type="CDD" id="cd17963">
    <property type="entry name" value="DEADc_DDX19_DDX25"/>
    <property type="match status" value="1"/>
</dbReference>
<gene>
    <name evidence="14" type="ORF">JBS370_LOCUS10666</name>
    <name evidence="13" type="ORF">ZHD862_LOCUS21925</name>
</gene>
<dbReference type="Proteomes" id="UP000663836">
    <property type="component" value="Unassembled WGS sequence"/>
</dbReference>
<dbReference type="EMBL" id="CAJNOT010001334">
    <property type="protein sequence ID" value="CAF1184135.1"/>
    <property type="molecule type" value="Genomic_DNA"/>
</dbReference>
<feature type="compositionally biased region" description="Polar residues" evidence="9">
    <location>
        <begin position="117"/>
        <end position="136"/>
    </location>
</feature>
<keyword evidence="3" id="KW-0378">Hydrolase</keyword>
<dbReference type="GO" id="GO:0005829">
    <property type="term" value="C:cytosol"/>
    <property type="evidence" value="ECO:0007669"/>
    <property type="project" value="TreeGrafter"/>
</dbReference>
<feature type="domain" description="DEAD-box RNA helicase Q" evidence="12">
    <location>
        <begin position="328"/>
        <end position="356"/>
    </location>
</feature>
<feature type="domain" description="Helicase C-terminal" evidence="11">
    <location>
        <begin position="562"/>
        <end position="714"/>
    </location>
</feature>
<protein>
    <recommendedName>
        <fullName evidence="1">RNA helicase</fullName>
        <ecNumber evidence="1">3.6.4.13</ecNumber>
    </recommendedName>
</protein>
<dbReference type="EC" id="3.6.4.13" evidence="1"/>
<dbReference type="InterPro" id="IPR014001">
    <property type="entry name" value="Helicase_ATP-bd"/>
</dbReference>
<dbReference type="Pfam" id="PF00270">
    <property type="entry name" value="DEAD"/>
    <property type="match status" value="1"/>
</dbReference>
<evidence type="ECO:0000256" key="8">
    <source>
        <dbReference type="PROSITE-ProRule" id="PRU00552"/>
    </source>
</evidence>
<keyword evidence="4" id="KW-0347">Helicase</keyword>
<comment type="caution">
    <text evidence="14">The sequence shown here is derived from an EMBL/GenBank/DDBJ whole genome shotgun (WGS) entry which is preliminary data.</text>
</comment>
<evidence type="ECO:0000256" key="4">
    <source>
        <dbReference type="ARBA" id="ARBA00022806"/>
    </source>
</evidence>
<feature type="region of interest" description="Disordered" evidence="9">
    <location>
        <begin position="96"/>
        <end position="243"/>
    </location>
</feature>
<dbReference type="SMART" id="SM00487">
    <property type="entry name" value="DEXDc"/>
    <property type="match status" value="1"/>
</dbReference>
<keyword evidence="6" id="KW-0694">RNA-binding</keyword>
<name>A0A818W153_9BILA</name>
<sequence>MTSTTTNDNSIPLSPSVQRPISVFKTGLSSSLASLANATEPNSSSSNPQQSSVGTFPQRTTGVSSTTNKESPFGLSFAQPSTTGSTTAFQFTNSSTTNASSHAFSNTTPKDAPGLSFPNTTLGNTPMFNFTNLSLENSPTSTPNQSTTNSQVRQPIPSFTFTSSQQQQQQQHQQQQQQHHQQQQQYHQQQQQQHQQQQHHHQQQQHQQQQQQQHHQQQRQQQQEISNDKSQTSSSVTSTHNSNQISTINEAAGTTQNNISAYSRKSSDPSTPISQQSSFPNQEQETSDVPASLADISLLEKKINTKLRDPGALIVDRNDPTSPLYSLKSFQELNLKPDLLKGIYSMGFQAPSKIQEISLPLLLNNPPKNIIAQSQSGTGKTAAFSLAILSRIDPSIPSVQALILAPTYELAIQIGSVIEQMAQYLSYIKIAYAVRNTTTQFVRGQLLIEPIVIGTPGTVEDWCRRRRVIDLNKLRVCCVDEADVMIATEGFQKTCVDLVRSANPSVCQMMLFSATYSDEVMVFAREIVQDPTVLRLKREKQTLNNIRQFFIRCYDPEQKYHAIEQIYAHLILGQAMIFCRTKATARDLAVRMASQQHSVRELTAALDIDQRASVIRQFRDRVFNVLISTNVTARGIDIDDVSLVINYDMPVTVDFKPDFETYLHRIGRCGRFGKLGYTFNLIGSERDFNTMKAIEEYFQHPIIEITINDISNLEHDQE</sequence>
<dbReference type="InterPro" id="IPR011545">
    <property type="entry name" value="DEAD/DEAH_box_helicase_dom"/>
</dbReference>
<feature type="region of interest" description="Disordered" evidence="9">
    <location>
        <begin position="260"/>
        <end position="290"/>
    </location>
</feature>
<evidence type="ECO:0000259" key="12">
    <source>
        <dbReference type="PROSITE" id="PS51195"/>
    </source>
</evidence>
<feature type="domain" description="Helicase ATP-binding" evidence="10">
    <location>
        <begin position="361"/>
        <end position="534"/>
    </location>
</feature>
<evidence type="ECO:0000313" key="15">
    <source>
        <dbReference type="Proteomes" id="UP000663836"/>
    </source>
</evidence>
<proteinExistence type="predicted"/>
<dbReference type="PANTHER" id="PTHR47959:SF1">
    <property type="entry name" value="ATP-DEPENDENT RNA HELICASE DBPA"/>
    <property type="match status" value="1"/>
</dbReference>
<dbReference type="Gene3D" id="3.40.50.300">
    <property type="entry name" value="P-loop containing nucleotide triphosphate hydrolases"/>
    <property type="match status" value="2"/>
</dbReference>
<feature type="compositionally biased region" description="Polar residues" evidence="9">
    <location>
        <begin position="260"/>
        <end position="289"/>
    </location>
</feature>
<dbReference type="EMBL" id="CAJOBD010000785">
    <property type="protein sequence ID" value="CAF3718959.1"/>
    <property type="molecule type" value="Genomic_DNA"/>
</dbReference>
<evidence type="ECO:0000256" key="7">
    <source>
        <dbReference type="ARBA" id="ARBA00047984"/>
    </source>
</evidence>
<evidence type="ECO:0000256" key="1">
    <source>
        <dbReference type="ARBA" id="ARBA00012552"/>
    </source>
</evidence>
<reference evidence="14" key="1">
    <citation type="submission" date="2021-02" db="EMBL/GenBank/DDBJ databases">
        <authorList>
            <person name="Nowell W R."/>
        </authorList>
    </citation>
    <scope>NUCLEOTIDE SEQUENCE</scope>
</reference>
<dbReference type="Proteomes" id="UP000663864">
    <property type="component" value="Unassembled WGS sequence"/>
</dbReference>
<evidence type="ECO:0000256" key="3">
    <source>
        <dbReference type="ARBA" id="ARBA00022801"/>
    </source>
</evidence>
<evidence type="ECO:0000256" key="9">
    <source>
        <dbReference type="SAM" id="MobiDB-lite"/>
    </source>
</evidence>
<dbReference type="SMART" id="SM00490">
    <property type="entry name" value="HELICc"/>
    <property type="match status" value="1"/>
</dbReference>
<feature type="compositionally biased region" description="Low complexity" evidence="9">
    <location>
        <begin position="137"/>
        <end position="151"/>
    </location>
</feature>
<feature type="region of interest" description="Disordered" evidence="9">
    <location>
        <begin position="35"/>
        <end position="81"/>
    </location>
</feature>
<dbReference type="PROSITE" id="PS51194">
    <property type="entry name" value="HELICASE_CTER"/>
    <property type="match status" value="1"/>
</dbReference>
<dbReference type="InterPro" id="IPR014014">
    <property type="entry name" value="RNA_helicase_DEAD_Q_motif"/>
</dbReference>
<keyword evidence="5" id="KW-0067">ATP-binding</keyword>
<feature type="compositionally biased region" description="Polar residues" evidence="9">
    <location>
        <begin position="53"/>
        <end position="70"/>
    </location>
</feature>
<dbReference type="Pfam" id="PF00271">
    <property type="entry name" value="Helicase_C"/>
    <property type="match status" value="1"/>
</dbReference>
<dbReference type="GO" id="GO:0003724">
    <property type="term" value="F:RNA helicase activity"/>
    <property type="evidence" value="ECO:0007669"/>
    <property type="project" value="UniProtKB-EC"/>
</dbReference>